<dbReference type="KEGG" id="ruf:TH63_10860"/>
<dbReference type="EMBL" id="CP010777">
    <property type="protein sequence ID" value="AKQ46025.1"/>
    <property type="molecule type" value="Genomic_DNA"/>
</dbReference>
<dbReference type="STRING" id="1379910.TH63_10860"/>
<accession>A0A0H4VJP2</accession>
<dbReference type="AlphaFoldDB" id="A0A0H4VJP2"/>
<dbReference type="OrthoDB" id="1524066at2"/>
<keyword evidence="2" id="KW-1185">Reference proteome</keyword>
<organism evidence="1 2">
    <name type="scientific">Rufibacter radiotolerans</name>
    <dbReference type="NCBI Taxonomy" id="1379910"/>
    <lineage>
        <taxon>Bacteria</taxon>
        <taxon>Pseudomonadati</taxon>
        <taxon>Bacteroidota</taxon>
        <taxon>Cytophagia</taxon>
        <taxon>Cytophagales</taxon>
        <taxon>Hymenobacteraceae</taxon>
        <taxon>Rufibacter</taxon>
    </lineage>
</organism>
<reference evidence="1 2" key="1">
    <citation type="submission" date="2015-01" db="EMBL/GenBank/DDBJ databases">
        <title>Rufibacter sp./DG31D/ whole genome sequencing.</title>
        <authorList>
            <person name="Kim M.K."/>
            <person name="Srinivasan S."/>
            <person name="Lee J.-J."/>
        </authorList>
    </citation>
    <scope>NUCLEOTIDE SEQUENCE [LARGE SCALE GENOMIC DNA]</scope>
    <source>
        <strain evidence="1 2">DG31D</strain>
    </source>
</reference>
<dbReference type="Proteomes" id="UP000036458">
    <property type="component" value="Chromosome"/>
</dbReference>
<sequence length="121" mass="12628">MPLLILLAAVIACSSDKEEDVTPTPTNQQPQQCDTNNVTYSGTVAGIIAANCNSCHSTAVATNGVVLDNHARLKQYADNGKLMGVINHAPGFPPMPQGGAKLSDCNIAKIKKWVDAGAPNN</sequence>
<evidence type="ECO:0000313" key="2">
    <source>
        <dbReference type="Proteomes" id="UP000036458"/>
    </source>
</evidence>
<dbReference type="InterPro" id="IPR036909">
    <property type="entry name" value="Cyt_c-like_dom_sf"/>
</dbReference>
<dbReference type="PATRIC" id="fig|1379910.4.peg.2361"/>
<gene>
    <name evidence="1" type="ORF">TH63_10860</name>
</gene>
<dbReference type="GO" id="GO:0020037">
    <property type="term" value="F:heme binding"/>
    <property type="evidence" value="ECO:0007669"/>
    <property type="project" value="InterPro"/>
</dbReference>
<evidence type="ECO:0008006" key="3">
    <source>
        <dbReference type="Google" id="ProtNLM"/>
    </source>
</evidence>
<evidence type="ECO:0000313" key="1">
    <source>
        <dbReference type="EMBL" id="AKQ46025.1"/>
    </source>
</evidence>
<dbReference type="GO" id="GO:0009055">
    <property type="term" value="F:electron transfer activity"/>
    <property type="evidence" value="ECO:0007669"/>
    <property type="project" value="InterPro"/>
</dbReference>
<protein>
    <recommendedName>
        <fullName evidence="3">Cytochrome c domain-containing protein</fullName>
    </recommendedName>
</protein>
<name>A0A0H4VJP2_9BACT</name>
<dbReference type="SUPFAM" id="SSF46626">
    <property type="entry name" value="Cytochrome c"/>
    <property type="match status" value="1"/>
</dbReference>
<proteinExistence type="predicted"/>